<dbReference type="CDD" id="cd06260">
    <property type="entry name" value="DUF820-like"/>
    <property type="match status" value="1"/>
</dbReference>
<protein>
    <submittedName>
        <fullName evidence="2">Uma2 family endonuclease</fullName>
    </submittedName>
</protein>
<evidence type="ECO:0000259" key="1">
    <source>
        <dbReference type="Pfam" id="PF05685"/>
    </source>
</evidence>
<dbReference type="InterPro" id="IPR011335">
    <property type="entry name" value="Restrct_endonuc-II-like"/>
</dbReference>
<evidence type="ECO:0000313" key="2">
    <source>
        <dbReference type="EMBL" id="MTD55350.1"/>
    </source>
</evidence>
<dbReference type="InterPro" id="IPR008538">
    <property type="entry name" value="Uma2"/>
</dbReference>
<keyword evidence="2" id="KW-0378">Hydrolase</keyword>
<dbReference type="Proteomes" id="UP000440096">
    <property type="component" value="Unassembled WGS sequence"/>
</dbReference>
<organism evidence="2 3">
    <name type="scientific">Amycolatopsis pithecellobii</name>
    <dbReference type="NCBI Taxonomy" id="664692"/>
    <lineage>
        <taxon>Bacteria</taxon>
        <taxon>Bacillati</taxon>
        <taxon>Actinomycetota</taxon>
        <taxon>Actinomycetes</taxon>
        <taxon>Pseudonocardiales</taxon>
        <taxon>Pseudonocardiaceae</taxon>
        <taxon>Amycolatopsis</taxon>
    </lineage>
</organism>
<sequence>MQHVHPRNDAPGHMRLQPGADHLDLGKFRHSSRLLFAIPLTRRGGGPVSIALEPATGWSALFQAWQTLDAPDGWKAEIADEALRLTPPPADAHHNIADLVSRMLIMGLGEERGIYQRRGLRIPELASLYVPDLLVMPRDTPREQHGTVLAEHTLLVVEITSPGNADYDRRNKLAAYAYGRVPVYLLIDDHAPEGARCIVYAEPAKGEYRKTTITPFGEKVEIPEPIGLELDTSRFG</sequence>
<dbReference type="GO" id="GO:0004519">
    <property type="term" value="F:endonuclease activity"/>
    <property type="evidence" value="ECO:0007669"/>
    <property type="project" value="UniProtKB-KW"/>
</dbReference>
<dbReference type="PANTHER" id="PTHR35400">
    <property type="entry name" value="SLR1083 PROTEIN"/>
    <property type="match status" value="1"/>
</dbReference>
<dbReference type="PANTHER" id="PTHR35400:SF3">
    <property type="entry name" value="SLL1072 PROTEIN"/>
    <property type="match status" value="1"/>
</dbReference>
<reference evidence="2 3" key="1">
    <citation type="submission" date="2019-11" db="EMBL/GenBank/DDBJ databases">
        <title>Draft genome of Amycolatopsis RM579.</title>
        <authorList>
            <person name="Duangmal K."/>
            <person name="Mingma R."/>
        </authorList>
    </citation>
    <scope>NUCLEOTIDE SEQUENCE [LARGE SCALE GENOMIC DNA]</scope>
    <source>
        <strain evidence="2 3">RM579</strain>
    </source>
</reference>
<dbReference type="Gene3D" id="3.90.1570.10">
    <property type="entry name" value="tt1808, chain A"/>
    <property type="match status" value="1"/>
</dbReference>
<keyword evidence="3" id="KW-1185">Reference proteome</keyword>
<dbReference type="EMBL" id="WMBA01000020">
    <property type="protein sequence ID" value="MTD55350.1"/>
    <property type="molecule type" value="Genomic_DNA"/>
</dbReference>
<keyword evidence="2" id="KW-0540">Nuclease</keyword>
<evidence type="ECO:0000313" key="3">
    <source>
        <dbReference type="Proteomes" id="UP000440096"/>
    </source>
</evidence>
<proteinExistence type="predicted"/>
<accession>A0A6N7Z4R6</accession>
<dbReference type="SUPFAM" id="SSF52980">
    <property type="entry name" value="Restriction endonuclease-like"/>
    <property type="match status" value="1"/>
</dbReference>
<dbReference type="InterPro" id="IPR012296">
    <property type="entry name" value="Nuclease_put_TT1808"/>
</dbReference>
<name>A0A6N7Z4R6_9PSEU</name>
<dbReference type="OrthoDB" id="3615205at2"/>
<dbReference type="Pfam" id="PF05685">
    <property type="entry name" value="Uma2"/>
    <property type="match status" value="1"/>
</dbReference>
<feature type="domain" description="Putative restriction endonuclease" evidence="1">
    <location>
        <begin position="64"/>
        <end position="232"/>
    </location>
</feature>
<keyword evidence="2" id="KW-0255">Endonuclease</keyword>
<comment type="caution">
    <text evidence="2">The sequence shown here is derived from an EMBL/GenBank/DDBJ whole genome shotgun (WGS) entry which is preliminary data.</text>
</comment>
<gene>
    <name evidence="2" type="ORF">GKO32_15385</name>
</gene>
<dbReference type="AlphaFoldDB" id="A0A6N7Z4R6"/>